<evidence type="ECO:0000256" key="1">
    <source>
        <dbReference type="SAM" id="Phobius"/>
    </source>
</evidence>
<evidence type="ECO:0000313" key="3">
    <source>
        <dbReference type="Proteomes" id="UP000177720"/>
    </source>
</evidence>
<accession>A0A1F5Y1B0</accession>
<sequence length="312" mass="36406">MKTKDIKLKKPTMFQIIFGALISLFKNEQIKKEVPKIIGEYRLISEIEKDNDFRRFAVGIYENNKREKVFIKTWIGKVRDLSYFSLLNEYLVNDLLYRKISQTTLGDKIKTPQALELIQNKNSASLVFEFIDGKSLDKYPVEYQIETLSVLHNALLEISKTLTANEKKTLTKRTTLFYISSLPFIVFIACIYNPRSVIKILKSIFKSLLSIAELYKSGLVLAHRDFHVDNILLLDNNIYLTDCESMALTSPFYDETLLFLEFQKKEPSIELFKRYEVVIRNSFLKAYISLHSAISFHDDIANRAYYLTQLNQ</sequence>
<evidence type="ECO:0008006" key="4">
    <source>
        <dbReference type="Google" id="ProtNLM"/>
    </source>
</evidence>
<dbReference type="SUPFAM" id="SSF56112">
    <property type="entry name" value="Protein kinase-like (PK-like)"/>
    <property type="match status" value="1"/>
</dbReference>
<protein>
    <recommendedName>
        <fullName evidence="4">Aminoglycoside phosphotransferase domain-containing protein</fullName>
    </recommendedName>
</protein>
<dbReference type="Proteomes" id="UP000177720">
    <property type="component" value="Unassembled WGS sequence"/>
</dbReference>
<dbReference type="EMBL" id="MFIN01000057">
    <property type="protein sequence ID" value="OGF93977.1"/>
    <property type="molecule type" value="Genomic_DNA"/>
</dbReference>
<dbReference type="AlphaFoldDB" id="A0A1F5Y1B0"/>
<feature type="transmembrane region" description="Helical" evidence="1">
    <location>
        <begin position="176"/>
        <end position="194"/>
    </location>
</feature>
<comment type="caution">
    <text evidence="2">The sequence shown here is derived from an EMBL/GenBank/DDBJ whole genome shotgun (WGS) entry which is preliminary data.</text>
</comment>
<keyword evidence="1" id="KW-1133">Transmembrane helix</keyword>
<dbReference type="Gene3D" id="3.90.1200.10">
    <property type="match status" value="1"/>
</dbReference>
<name>A0A1F5Y1B0_9BACT</name>
<proteinExistence type="predicted"/>
<dbReference type="InterPro" id="IPR011009">
    <property type="entry name" value="Kinase-like_dom_sf"/>
</dbReference>
<organism evidence="2 3">
    <name type="scientific">Candidatus Giovannonibacteria bacterium RIFCSPLOWO2_12_43_8</name>
    <dbReference type="NCBI Taxonomy" id="1798361"/>
    <lineage>
        <taxon>Bacteria</taxon>
        <taxon>Candidatus Giovannoniibacteriota</taxon>
    </lineage>
</organism>
<reference evidence="2 3" key="1">
    <citation type="journal article" date="2016" name="Nat. Commun.">
        <title>Thousands of microbial genomes shed light on interconnected biogeochemical processes in an aquifer system.</title>
        <authorList>
            <person name="Anantharaman K."/>
            <person name="Brown C.T."/>
            <person name="Hug L.A."/>
            <person name="Sharon I."/>
            <person name="Castelle C.J."/>
            <person name="Probst A.J."/>
            <person name="Thomas B.C."/>
            <person name="Singh A."/>
            <person name="Wilkins M.J."/>
            <person name="Karaoz U."/>
            <person name="Brodie E.L."/>
            <person name="Williams K.H."/>
            <person name="Hubbard S.S."/>
            <person name="Banfield J.F."/>
        </authorList>
    </citation>
    <scope>NUCLEOTIDE SEQUENCE [LARGE SCALE GENOMIC DNA]</scope>
</reference>
<keyword evidence="1" id="KW-0472">Membrane</keyword>
<keyword evidence="1" id="KW-0812">Transmembrane</keyword>
<gene>
    <name evidence="2" type="ORF">A2Y47_02000</name>
</gene>
<evidence type="ECO:0000313" key="2">
    <source>
        <dbReference type="EMBL" id="OGF93977.1"/>
    </source>
</evidence>